<dbReference type="AlphaFoldDB" id="A0A2G2V888"/>
<name>A0A2G2V888_CAPBA</name>
<dbReference type="EMBL" id="MLFT02000141">
    <property type="protein sequence ID" value="PHT29202.1"/>
    <property type="molecule type" value="Genomic_DNA"/>
</dbReference>
<evidence type="ECO:0000313" key="2">
    <source>
        <dbReference type="EMBL" id="PHT29202.1"/>
    </source>
</evidence>
<evidence type="ECO:0008006" key="4">
    <source>
        <dbReference type="Google" id="ProtNLM"/>
    </source>
</evidence>
<comment type="caution">
    <text evidence="2">The sequence shown here is derived from an EMBL/GenBank/DDBJ whole genome shotgun (WGS) entry which is preliminary data.</text>
</comment>
<sequence length="81" mass="8940">MSQCIAILMLCLDGHSLLFAFEFVENRVGVAAAEPKTPAKSPVLVKPQLFGSITPFHSAKKCSDVDLIGWRHQIIVFLRSN</sequence>
<keyword evidence="3" id="KW-1185">Reference proteome</keyword>
<evidence type="ECO:0000313" key="3">
    <source>
        <dbReference type="Proteomes" id="UP000224567"/>
    </source>
</evidence>
<evidence type="ECO:0000256" key="1">
    <source>
        <dbReference type="SAM" id="SignalP"/>
    </source>
</evidence>
<reference evidence="2 3" key="1">
    <citation type="journal article" date="2017" name="Genome Biol.">
        <title>New reference genome sequences of hot pepper reveal the massive evolution of plant disease-resistance genes by retroduplication.</title>
        <authorList>
            <person name="Kim S."/>
            <person name="Park J."/>
            <person name="Yeom S.I."/>
            <person name="Kim Y.M."/>
            <person name="Seo E."/>
            <person name="Kim K.T."/>
            <person name="Kim M.S."/>
            <person name="Lee J.M."/>
            <person name="Cheong K."/>
            <person name="Shin H.S."/>
            <person name="Kim S.B."/>
            <person name="Han K."/>
            <person name="Lee J."/>
            <person name="Park M."/>
            <person name="Lee H.A."/>
            <person name="Lee H.Y."/>
            <person name="Lee Y."/>
            <person name="Oh S."/>
            <person name="Lee J.H."/>
            <person name="Choi E."/>
            <person name="Choi E."/>
            <person name="Lee S.E."/>
            <person name="Jeon J."/>
            <person name="Kim H."/>
            <person name="Choi G."/>
            <person name="Song H."/>
            <person name="Lee J."/>
            <person name="Lee S.C."/>
            <person name="Kwon J.K."/>
            <person name="Lee H.Y."/>
            <person name="Koo N."/>
            <person name="Hong Y."/>
            <person name="Kim R.W."/>
            <person name="Kang W.H."/>
            <person name="Huh J.H."/>
            <person name="Kang B.C."/>
            <person name="Yang T.J."/>
            <person name="Lee Y.H."/>
            <person name="Bennetzen J.L."/>
            <person name="Choi D."/>
        </authorList>
    </citation>
    <scope>NUCLEOTIDE SEQUENCE [LARGE SCALE GENOMIC DNA]</scope>
    <source>
        <strain evidence="3">cv. PBC81</strain>
    </source>
</reference>
<reference evidence="3" key="2">
    <citation type="journal article" date="2017" name="J. Anim. Genet.">
        <title>Multiple reference genome sequences of hot pepper reveal the massive evolution of plant disease resistance genes by retroduplication.</title>
        <authorList>
            <person name="Kim S."/>
            <person name="Park J."/>
            <person name="Yeom S.-I."/>
            <person name="Kim Y.-M."/>
            <person name="Seo E."/>
            <person name="Kim K.-T."/>
            <person name="Kim M.-S."/>
            <person name="Lee J.M."/>
            <person name="Cheong K."/>
            <person name="Shin H.-S."/>
            <person name="Kim S.-B."/>
            <person name="Han K."/>
            <person name="Lee J."/>
            <person name="Park M."/>
            <person name="Lee H.-A."/>
            <person name="Lee H.-Y."/>
            <person name="Lee Y."/>
            <person name="Oh S."/>
            <person name="Lee J.H."/>
            <person name="Choi E."/>
            <person name="Choi E."/>
            <person name="Lee S.E."/>
            <person name="Jeon J."/>
            <person name="Kim H."/>
            <person name="Choi G."/>
            <person name="Song H."/>
            <person name="Lee J."/>
            <person name="Lee S.-C."/>
            <person name="Kwon J.-K."/>
            <person name="Lee H.-Y."/>
            <person name="Koo N."/>
            <person name="Hong Y."/>
            <person name="Kim R.W."/>
            <person name="Kang W.-H."/>
            <person name="Huh J.H."/>
            <person name="Kang B.-C."/>
            <person name="Yang T.-J."/>
            <person name="Lee Y.-H."/>
            <person name="Bennetzen J.L."/>
            <person name="Choi D."/>
        </authorList>
    </citation>
    <scope>NUCLEOTIDE SEQUENCE [LARGE SCALE GENOMIC DNA]</scope>
    <source>
        <strain evidence="3">cv. PBC81</strain>
    </source>
</reference>
<dbReference type="OrthoDB" id="1918850at2759"/>
<organism evidence="2 3">
    <name type="scientific">Capsicum baccatum</name>
    <name type="common">Peruvian pepper</name>
    <dbReference type="NCBI Taxonomy" id="33114"/>
    <lineage>
        <taxon>Eukaryota</taxon>
        <taxon>Viridiplantae</taxon>
        <taxon>Streptophyta</taxon>
        <taxon>Embryophyta</taxon>
        <taxon>Tracheophyta</taxon>
        <taxon>Spermatophyta</taxon>
        <taxon>Magnoliopsida</taxon>
        <taxon>eudicotyledons</taxon>
        <taxon>Gunneridae</taxon>
        <taxon>Pentapetalae</taxon>
        <taxon>asterids</taxon>
        <taxon>lamiids</taxon>
        <taxon>Solanales</taxon>
        <taxon>Solanaceae</taxon>
        <taxon>Solanoideae</taxon>
        <taxon>Capsiceae</taxon>
        <taxon>Capsicum</taxon>
    </lineage>
</organism>
<accession>A0A2G2V888</accession>
<keyword evidence="1" id="KW-0732">Signal</keyword>
<feature type="signal peptide" evidence="1">
    <location>
        <begin position="1"/>
        <end position="20"/>
    </location>
</feature>
<gene>
    <name evidence="2" type="ORF">CQW23_31207</name>
</gene>
<proteinExistence type="predicted"/>
<protein>
    <recommendedName>
        <fullName evidence="4">Secreted protein</fullName>
    </recommendedName>
</protein>
<dbReference type="Proteomes" id="UP000224567">
    <property type="component" value="Unassembled WGS sequence"/>
</dbReference>
<feature type="chain" id="PRO_5013875071" description="Secreted protein" evidence="1">
    <location>
        <begin position="21"/>
        <end position="81"/>
    </location>
</feature>